<evidence type="ECO:0000256" key="1">
    <source>
        <dbReference type="SAM" id="Coils"/>
    </source>
</evidence>
<dbReference type="InterPro" id="IPR001767">
    <property type="entry name" value="Hedgehog_Hint"/>
</dbReference>
<gene>
    <name evidence="4" type="ORF">EVOR1521_LOCUS27342</name>
</gene>
<keyword evidence="1" id="KW-0175">Coiled coil</keyword>
<dbReference type="AlphaFoldDB" id="A0AA36JG58"/>
<dbReference type="Proteomes" id="UP001178507">
    <property type="component" value="Unassembled WGS sequence"/>
</dbReference>
<feature type="region of interest" description="Disordered" evidence="2">
    <location>
        <begin position="1"/>
        <end position="36"/>
    </location>
</feature>
<feature type="region of interest" description="Disordered" evidence="2">
    <location>
        <begin position="487"/>
        <end position="508"/>
    </location>
</feature>
<evidence type="ECO:0000256" key="2">
    <source>
        <dbReference type="SAM" id="MobiDB-lite"/>
    </source>
</evidence>
<keyword evidence="5" id="KW-1185">Reference proteome</keyword>
<evidence type="ECO:0000313" key="5">
    <source>
        <dbReference type="Proteomes" id="UP001178507"/>
    </source>
</evidence>
<dbReference type="EMBL" id="CAUJNA010003566">
    <property type="protein sequence ID" value="CAJ1405012.1"/>
    <property type="molecule type" value="Genomic_DNA"/>
</dbReference>
<accession>A0AA36JG58</accession>
<organism evidence="4 5">
    <name type="scientific">Effrenium voratum</name>
    <dbReference type="NCBI Taxonomy" id="2562239"/>
    <lineage>
        <taxon>Eukaryota</taxon>
        <taxon>Sar</taxon>
        <taxon>Alveolata</taxon>
        <taxon>Dinophyceae</taxon>
        <taxon>Suessiales</taxon>
        <taxon>Symbiodiniaceae</taxon>
        <taxon>Effrenium</taxon>
    </lineage>
</organism>
<evidence type="ECO:0000259" key="3">
    <source>
        <dbReference type="Pfam" id="PF01079"/>
    </source>
</evidence>
<dbReference type="InterPro" id="IPR036844">
    <property type="entry name" value="Hint_dom_sf"/>
</dbReference>
<proteinExistence type="predicted"/>
<feature type="region of interest" description="Disordered" evidence="2">
    <location>
        <begin position="289"/>
        <end position="314"/>
    </location>
</feature>
<comment type="caution">
    <text evidence="4">The sequence shown here is derived from an EMBL/GenBank/DDBJ whole genome shotgun (WGS) entry which is preliminary data.</text>
</comment>
<name>A0AA36JG58_9DINO</name>
<dbReference type="Pfam" id="PF01079">
    <property type="entry name" value="Hint"/>
    <property type="match status" value="1"/>
</dbReference>
<protein>
    <recommendedName>
        <fullName evidence="3">Hedgehog protein Hint domain-containing protein</fullName>
    </recommendedName>
</protein>
<dbReference type="SUPFAM" id="SSF51294">
    <property type="entry name" value="Hedgehog/intein (Hint) domain"/>
    <property type="match status" value="1"/>
</dbReference>
<evidence type="ECO:0000313" key="4">
    <source>
        <dbReference type="EMBL" id="CAJ1405012.1"/>
    </source>
</evidence>
<dbReference type="Gene3D" id="2.170.16.10">
    <property type="entry name" value="Hedgehog/Intein (Hint) domain"/>
    <property type="match status" value="1"/>
</dbReference>
<feature type="coiled-coil region" evidence="1">
    <location>
        <begin position="155"/>
        <end position="269"/>
    </location>
</feature>
<sequence length="508" mass="55668">MAPSELAWQTAGRNGCRSTAPWPASGAGGLELRPRPQAPGCSSAYLRELRPGAAPRHVAQVGFDPLGRRRVTEQLPSGRMQRHDLPGGGAVRLRWEKAAGWWKLWVEEGAERLVLEATFESPEPQLELYSTYVDRFDFSLLPPPEIQSRLDESTRQAIMREKQDLQNQLDESKRRYELLAREKAEETQKAESAQHEKEALQQRIESLMAELETEKEQKEIAQTLQKQLDELAQEKAEEMKKVEGLQQENEILQQRIALLTQKAQKSEQMTQRILHLKEHCDDVLAFSRSDADPQAEGPSLALGGSGEVPTPKDASDVFSVVGESEHSDASSRSAKCFLPNTALHGVDGHLLRVEKLKIGDRVRLLDHSEAAVVGMHLHRAKKKPYGLVELTTRQGLSTVSKSHRVAVPAGESEGEGCEAARADQLSTGGVVVVGGKSQKLTKVASRQERTNLYEVRLDPDGPLEMLHLPSFGLATYGSLADLTSSASASGGLEPAGVETAGEAGEVEA</sequence>
<dbReference type="GO" id="GO:0016540">
    <property type="term" value="P:protein autoprocessing"/>
    <property type="evidence" value="ECO:0007669"/>
    <property type="project" value="InterPro"/>
</dbReference>
<feature type="domain" description="Hedgehog protein Hint" evidence="3">
    <location>
        <begin position="324"/>
        <end position="442"/>
    </location>
</feature>
<reference evidence="4" key="1">
    <citation type="submission" date="2023-08" db="EMBL/GenBank/DDBJ databases">
        <authorList>
            <person name="Chen Y."/>
            <person name="Shah S."/>
            <person name="Dougan E. K."/>
            <person name="Thang M."/>
            <person name="Chan C."/>
        </authorList>
    </citation>
    <scope>NUCLEOTIDE SEQUENCE</scope>
</reference>